<dbReference type="SUPFAM" id="SSF46689">
    <property type="entry name" value="Homeodomain-like"/>
    <property type="match status" value="1"/>
</dbReference>
<evidence type="ECO:0000256" key="1">
    <source>
        <dbReference type="ARBA" id="ARBA00023125"/>
    </source>
</evidence>
<feature type="region of interest" description="Disordered" evidence="5">
    <location>
        <begin position="74"/>
        <end position="109"/>
    </location>
</feature>
<evidence type="ECO:0000259" key="6">
    <source>
        <dbReference type="PROSITE" id="PS50071"/>
    </source>
</evidence>
<comment type="subcellular location">
    <subcellularLocation>
        <location evidence="4">Nucleus</location>
    </subcellularLocation>
</comment>
<dbReference type="EMBL" id="LC201523">
    <property type="protein sequence ID" value="BAW32717.1"/>
    <property type="molecule type" value="mRNA"/>
</dbReference>
<dbReference type="GO" id="GO:0000981">
    <property type="term" value="F:DNA-binding transcription factor activity, RNA polymerase II-specific"/>
    <property type="evidence" value="ECO:0007669"/>
    <property type="project" value="InterPro"/>
</dbReference>
<dbReference type="InterPro" id="IPR001356">
    <property type="entry name" value="HD"/>
</dbReference>
<dbReference type="CDD" id="cd00086">
    <property type="entry name" value="homeodomain"/>
    <property type="match status" value="1"/>
</dbReference>
<dbReference type="PROSITE" id="PS50071">
    <property type="entry name" value="HOMEOBOX_2"/>
    <property type="match status" value="1"/>
</dbReference>
<feature type="compositionally biased region" description="Low complexity" evidence="5">
    <location>
        <begin position="92"/>
        <end position="105"/>
    </location>
</feature>
<sequence>MDFRQQTNATSSSDYCGMSAIPIDSHTFQLVNLTPTQSSSDYQNSSYTAPTNQSRGRLFSDTFLAMLSASMDSNSDLPTTPNLSSLTDPFQSPSTNRSNASNNSSLDGSFIAESRPLPDSFSFPETFGTRSTRNASSILSSVPRDSPFSNHPYFTALCSVLRTDLELKNMVTTKPNIAAMEKELYDKLQVLEAMNPFQVTTMRIMYMYQTTVIEQERYAVLSTNSRDFYFSDLLNNHYDDQRIQIIKRVHQSVELLCNSIMNSPIPNTINHDMTIETSTTPCTSTPYKTGASTPVPTTFLATTPVQSPASSRCISSPGFVNLIQAAPKPNLTTSLQATSSHVPSNVIASGSATIPLTNLQNTRSRPVLSKSTIQKLETWYTAHEEHPYPNNEVTEDLSRACGITYSQVRKWFANKRNRSRNTKSLAAIACRKRQEKYGLFV</sequence>
<accession>A0A1L7NS60</accession>
<evidence type="ECO:0000256" key="3">
    <source>
        <dbReference type="ARBA" id="ARBA00023242"/>
    </source>
</evidence>
<name>A0A1L7NS60_9GAST</name>
<keyword evidence="1 4" id="KW-0238">DNA-binding</keyword>
<dbReference type="InterPro" id="IPR009057">
    <property type="entry name" value="Homeodomain-like_sf"/>
</dbReference>
<dbReference type="InterPro" id="IPR050224">
    <property type="entry name" value="TALE_homeobox"/>
</dbReference>
<proteinExistence type="evidence at transcript level"/>
<gene>
    <name evidence="7" type="primary">SPILE-C</name>
</gene>
<evidence type="ECO:0000256" key="4">
    <source>
        <dbReference type="PROSITE-ProRule" id="PRU00108"/>
    </source>
</evidence>
<dbReference type="AlphaFoldDB" id="A0A1L7NS60"/>
<feature type="domain" description="Homeobox" evidence="6">
    <location>
        <begin position="359"/>
        <end position="422"/>
    </location>
</feature>
<dbReference type="Gene3D" id="1.10.10.60">
    <property type="entry name" value="Homeodomain-like"/>
    <property type="match status" value="1"/>
</dbReference>
<dbReference type="PROSITE" id="PS00027">
    <property type="entry name" value="HOMEOBOX_1"/>
    <property type="match status" value="1"/>
</dbReference>
<keyword evidence="2 4" id="KW-0371">Homeobox</keyword>
<dbReference type="GO" id="GO:0003677">
    <property type="term" value="F:DNA binding"/>
    <property type="evidence" value="ECO:0007669"/>
    <property type="project" value="UniProtKB-UniRule"/>
</dbReference>
<feature type="DNA-binding region" description="Homeobox" evidence="4">
    <location>
        <begin position="361"/>
        <end position="423"/>
    </location>
</feature>
<dbReference type="PANTHER" id="PTHR11850">
    <property type="entry name" value="HOMEOBOX PROTEIN TRANSCRIPTION FACTORS"/>
    <property type="match status" value="1"/>
</dbReference>
<evidence type="ECO:0000256" key="5">
    <source>
        <dbReference type="SAM" id="MobiDB-lite"/>
    </source>
</evidence>
<evidence type="ECO:0000313" key="7">
    <source>
        <dbReference type="EMBL" id="BAW32717.1"/>
    </source>
</evidence>
<dbReference type="InterPro" id="IPR017970">
    <property type="entry name" value="Homeobox_CS"/>
</dbReference>
<reference evidence="7" key="1">
    <citation type="submission" date="2016-12" db="EMBL/GenBank/DDBJ databases">
        <title>Expansion of TALE homeobox genes and the evolution of spiralian development.</title>
        <authorList>
            <person name="Morino Y."/>
            <person name="Hashimoto N."/>
            <person name="Wada H."/>
        </authorList>
    </citation>
    <scope>NUCLEOTIDE SEQUENCE</scope>
</reference>
<dbReference type="Pfam" id="PF05920">
    <property type="entry name" value="Homeobox_KN"/>
    <property type="match status" value="1"/>
</dbReference>
<dbReference type="InterPro" id="IPR008422">
    <property type="entry name" value="KN_HD"/>
</dbReference>
<dbReference type="SMART" id="SM00389">
    <property type="entry name" value="HOX"/>
    <property type="match status" value="1"/>
</dbReference>
<feature type="compositionally biased region" description="Polar residues" evidence="5">
    <location>
        <begin position="74"/>
        <end position="91"/>
    </location>
</feature>
<organism evidence="7">
    <name type="scientific">Nipponacmea fuscoviridis</name>
    <dbReference type="NCBI Taxonomy" id="225302"/>
    <lineage>
        <taxon>Eukaryota</taxon>
        <taxon>Metazoa</taxon>
        <taxon>Spiralia</taxon>
        <taxon>Lophotrochozoa</taxon>
        <taxon>Mollusca</taxon>
        <taxon>Gastropoda</taxon>
        <taxon>Patellogastropoda</taxon>
        <taxon>Lottioidea</taxon>
        <taxon>Lottiidae</taxon>
        <taxon>Nipponacmea</taxon>
    </lineage>
</organism>
<protein>
    <submittedName>
        <fullName evidence="7">Spiralian-TALE-C homeobox protein</fullName>
    </submittedName>
</protein>
<dbReference type="GO" id="GO:0005634">
    <property type="term" value="C:nucleus"/>
    <property type="evidence" value="ECO:0007669"/>
    <property type="project" value="UniProtKB-SubCell"/>
</dbReference>
<keyword evidence="3 4" id="KW-0539">Nucleus</keyword>
<evidence type="ECO:0000256" key="2">
    <source>
        <dbReference type="ARBA" id="ARBA00023155"/>
    </source>
</evidence>